<feature type="transmembrane region" description="Helical" evidence="9">
    <location>
        <begin position="49"/>
        <end position="69"/>
    </location>
</feature>
<evidence type="ECO:0000259" key="11">
    <source>
        <dbReference type="Pfam" id="PF02706"/>
    </source>
</evidence>
<organism evidence="13 14">
    <name type="scientific">Vineibacter terrae</name>
    <dbReference type="NCBI Taxonomy" id="2586908"/>
    <lineage>
        <taxon>Bacteria</taxon>
        <taxon>Pseudomonadati</taxon>
        <taxon>Pseudomonadota</taxon>
        <taxon>Alphaproteobacteria</taxon>
        <taxon>Hyphomicrobiales</taxon>
        <taxon>Vineibacter</taxon>
    </lineage>
</organism>
<dbReference type="Proteomes" id="UP000321638">
    <property type="component" value="Unassembled WGS sequence"/>
</dbReference>
<keyword evidence="13" id="KW-0418">Kinase</keyword>
<keyword evidence="8" id="KW-0175">Coiled coil</keyword>
<feature type="domain" description="CobQ/CobB/MinD/ParA nucleotide binding" evidence="10">
    <location>
        <begin position="565"/>
        <end position="755"/>
    </location>
</feature>
<evidence type="ECO:0000256" key="4">
    <source>
        <dbReference type="ARBA" id="ARBA00022741"/>
    </source>
</evidence>
<evidence type="ECO:0000256" key="5">
    <source>
        <dbReference type="ARBA" id="ARBA00022840"/>
    </source>
</evidence>
<evidence type="ECO:0000256" key="1">
    <source>
        <dbReference type="ARBA" id="ARBA00004651"/>
    </source>
</evidence>
<feature type="domain" description="Tyrosine-protein kinase G-rich" evidence="12">
    <location>
        <begin position="423"/>
        <end position="496"/>
    </location>
</feature>
<dbReference type="PANTHER" id="PTHR32309">
    <property type="entry name" value="TYROSINE-PROTEIN KINASE"/>
    <property type="match status" value="1"/>
</dbReference>
<name>A0A5C8PMR4_9HYPH</name>
<keyword evidence="3 9" id="KW-0812">Transmembrane</keyword>
<dbReference type="NCBIfam" id="TIGR01007">
    <property type="entry name" value="eps_fam"/>
    <property type="match status" value="1"/>
</dbReference>
<evidence type="ECO:0000256" key="6">
    <source>
        <dbReference type="ARBA" id="ARBA00022989"/>
    </source>
</evidence>
<dbReference type="GO" id="GO:0004715">
    <property type="term" value="F:non-membrane spanning protein tyrosine kinase activity"/>
    <property type="evidence" value="ECO:0007669"/>
    <property type="project" value="UniProtKB-EC"/>
</dbReference>
<proteinExistence type="predicted"/>
<keyword evidence="4" id="KW-0547">Nucleotide-binding</keyword>
<dbReference type="Pfam" id="PF02706">
    <property type="entry name" value="Wzz"/>
    <property type="match status" value="1"/>
</dbReference>
<evidence type="ECO:0000259" key="10">
    <source>
        <dbReference type="Pfam" id="PF01656"/>
    </source>
</evidence>
<evidence type="ECO:0000256" key="9">
    <source>
        <dbReference type="SAM" id="Phobius"/>
    </source>
</evidence>
<dbReference type="GO" id="GO:0005886">
    <property type="term" value="C:plasma membrane"/>
    <property type="evidence" value="ECO:0007669"/>
    <property type="project" value="UniProtKB-SubCell"/>
</dbReference>
<dbReference type="Pfam" id="PF01656">
    <property type="entry name" value="CbiA"/>
    <property type="match status" value="1"/>
</dbReference>
<feature type="domain" description="Polysaccharide chain length determinant N-terminal" evidence="11">
    <location>
        <begin position="36"/>
        <end position="124"/>
    </location>
</feature>
<dbReference type="InterPro" id="IPR002586">
    <property type="entry name" value="CobQ/CobB/MinD/ParA_Nub-bd_dom"/>
</dbReference>
<dbReference type="AlphaFoldDB" id="A0A5C8PMR4"/>
<dbReference type="GO" id="GO:0005524">
    <property type="term" value="F:ATP binding"/>
    <property type="evidence" value="ECO:0007669"/>
    <property type="project" value="UniProtKB-KW"/>
</dbReference>
<comment type="subcellular location">
    <subcellularLocation>
        <location evidence="1">Cell membrane</location>
        <topology evidence="1">Multi-pass membrane protein</topology>
    </subcellularLocation>
</comment>
<dbReference type="InterPro" id="IPR050445">
    <property type="entry name" value="Bact_polysacc_biosynth/exp"/>
</dbReference>
<keyword evidence="7 9" id="KW-0472">Membrane</keyword>
<comment type="caution">
    <text evidence="13">The sequence shown here is derived from an EMBL/GenBank/DDBJ whole genome shotgun (WGS) entry which is preliminary data.</text>
</comment>
<keyword evidence="2" id="KW-1003">Cell membrane</keyword>
<evidence type="ECO:0000256" key="3">
    <source>
        <dbReference type="ARBA" id="ARBA00022692"/>
    </source>
</evidence>
<feature type="transmembrane region" description="Helical" evidence="9">
    <location>
        <begin position="474"/>
        <end position="494"/>
    </location>
</feature>
<evidence type="ECO:0000256" key="2">
    <source>
        <dbReference type="ARBA" id="ARBA00022475"/>
    </source>
</evidence>
<protein>
    <submittedName>
        <fullName evidence="13">Polysaccharide biosynthesis tyrosine autokinase</fullName>
        <ecNumber evidence="13">2.7.10.2</ecNumber>
    </submittedName>
</protein>
<dbReference type="Gene3D" id="3.40.50.300">
    <property type="entry name" value="P-loop containing nucleotide triphosphate hydrolases"/>
    <property type="match status" value="1"/>
</dbReference>
<evidence type="ECO:0000256" key="7">
    <source>
        <dbReference type="ARBA" id="ARBA00023136"/>
    </source>
</evidence>
<evidence type="ECO:0000256" key="8">
    <source>
        <dbReference type="SAM" id="Coils"/>
    </source>
</evidence>
<sequence length="760" mass="83230">MNQLPDRVRGRRRVVARERVVALDPMPYVPPEREQDFLETLRRLWRHRYLIIGCAVFLGGTAAAVAMSMPSMYVAESRVQVGVPPVRYLNVEAIVSDVSPDQERVTNEGFVIQSRDLAKQVINRLNLVKDPEFNPELQTPSRWSRYTDIGQLVPKSWLAWLKGIKGGGEDKAPSAIDPVAARDSHMIDVLLSRVDVSVLGRSHVLGIKVSSANPQTAAAISNALADIYLDYQRQEKVKASERVEKFLTGRISELREQVRKSDQAVEEYRKRYGLYKGQSSGVTSQQLTELNTQLIQAQTAKTEAESRLAEAQALRKGGMGGESVPEVLRSSLVSSLKQQQADAERKAAELAAAYGPRHPLIINARSEIANIRARVAAEVAKVIDGLAREARAAEARYDAIAQSFDQLKGQMGNVNERAIELDALERDAAVNRNLLEAMLNRAKQTIGTEEIQQANAKLVSPASMPAGPSFPPKALLVFLGAVGGILVGAAVALMREGADRTFRRADQIVAATGLPVIAMVPQLTGGTPPQVHVLRKPTSPFSESLRRLHIGLELSEVAESPKTILVTSATPAEGKSVLVASLGRLLASNGKRILLVDCDWRCPKLHQLFRCSNRNGLAGLLTSETAALDDFVHHDALSGVDVVTAGEWTPQSTHLLTSERMRIVLDALAPDYDQIILDTPPVLVGAEVLAFTRMVEKVVFVVRWGHTRREATLEGLKQVIEAQADVAGVVMSRVVPKQYKQYAYGHASYEYARPVMARIG</sequence>
<accession>A0A5C8PMR4</accession>
<keyword evidence="14" id="KW-1185">Reference proteome</keyword>
<dbReference type="OrthoDB" id="230260at2"/>
<dbReference type="Pfam" id="PF13807">
    <property type="entry name" value="GNVR"/>
    <property type="match status" value="1"/>
</dbReference>
<evidence type="ECO:0000259" key="12">
    <source>
        <dbReference type="Pfam" id="PF13807"/>
    </source>
</evidence>
<dbReference type="EC" id="2.7.10.2" evidence="13"/>
<evidence type="ECO:0000313" key="13">
    <source>
        <dbReference type="EMBL" id="TXL75719.1"/>
    </source>
</evidence>
<keyword evidence="6 9" id="KW-1133">Transmembrane helix</keyword>
<dbReference type="PANTHER" id="PTHR32309:SF13">
    <property type="entry name" value="FERRIC ENTEROBACTIN TRANSPORT PROTEIN FEPE"/>
    <property type="match status" value="1"/>
</dbReference>
<dbReference type="CDD" id="cd05387">
    <property type="entry name" value="BY-kinase"/>
    <property type="match status" value="1"/>
</dbReference>
<dbReference type="InterPro" id="IPR027417">
    <property type="entry name" value="P-loop_NTPase"/>
</dbReference>
<dbReference type="SUPFAM" id="SSF52540">
    <property type="entry name" value="P-loop containing nucleoside triphosphate hydrolases"/>
    <property type="match status" value="1"/>
</dbReference>
<reference evidence="13 14" key="1">
    <citation type="submission" date="2019-06" db="EMBL/GenBank/DDBJ databases">
        <title>New taxonomy in bacterial strain CC-CFT640, isolated from vineyard.</title>
        <authorList>
            <person name="Lin S.-Y."/>
            <person name="Tsai C.-F."/>
            <person name="Young C.-C."/>
        </authorList>
    </citation>
    <scope>NUCLEOTIDE SEQUENCE [LARGE SCALE GENOMIC DNA]</scope>
    <source>
        <strain evidence="13 14">CC-CFT640</strain>
    </source>
</reference>
<evidence type="ECO:0000313" key="14">
    <source>
        <dbReference type="Proteomes" id="UP000321638"/>
    </source>
</evidence>
<dbReference type="RefSeq" id="WP_147847522.1">
    <property type="nucleotide sequence ID" value="NZ_VDUZ01000013.1"/>
</dbReference>
<dbReference type="InterPro" id="IPR032807">
    <property type="entry name" value="GNVR"/>
</dbReference>
<keyword evidence="13" id="KW-0808">Transferase</keyword>
<gene>
    <name evidence="13" type="ORF">FHP25_13810</name>
</gene>
<dbReference type="InterPro" id="IPR005702">
    <property type="entry name" value="Wzc-like_C"/>
</dbReference>
<dbReference type="EMBL" id="VDUZ01000013">
    <property type="protein sequence ID" value="TXL75719.1"/>
    <property type="molecule type" value="Genomic_DNA"/>
</dbReference>
<feature type="coiled-coil region" evidence="8">
    <location>
        <begin position="251"/>
        <end position="353"/>
    </location>
</feature>
<dbReference type="InterPro" id="IPR003856">
    <property type="entry name" value="LPS_length_determ_N"/>
</dbReference>
<keyword evidence="5" id="KW-0067">ATP-binding</keyword>